<evidence type="ECO:0000256" key="6">
    <source>
        <dbReference type="ARBA" id="ARBA00023014"/>
    </source>
</evidence>
<dbReference type="PANTHER" id="PTHR10371">
    <property type="entry name" value="NADH DEHYDROGENASE UBIQUINONE FLAVOPROTEIN 2, MITOCHONDRIAL"/>
    <property type="match status" value="1"/>
</dbReference>
<comment type="catalytic activity">
    <reaction evidence="9">
        <text>a quinone + NADH + 5 H(+)(in) = a quinol + NAD(+) + 4 H(+)(out)</text>
        <dbReference type="Rhea" id="RHEA:57888"/>
        <dbReference type="ChEBI" id="CHEBI:15378"/>
        <dbReference type="ChEBI" id="CHEBI:24646"/>
        <dbReference type="ChEBI" id="CHEBI:57540"/>
        <dbReference type="ChEBI" id="CHEBI:57945"/>
        <dbReference type="ChEBI" id="CHEBI:132124"/>
    </reaction>
</comment>
<dbReference type="Proteomes" id="UP000324065">
    <property type="component" value="Unassembled WGS sequence"/>
</dbReference>
<evidence type="ECO:0000256" key="4">
    <source>
        <dbReference type="ARBA" id="ARBA00022967"/>
    </source>
</evidence>
<dbReference type="GO" id="GO:0051537">
    <property type="term" value="F:2 iron, 2 sulfur cluster binding"/>
    <property type="evidence" value="ECO:0007669"/>
    <property type="project" value="UniProtKB-KW"/>
</dbReference>
<name>A0A5M6I923_9PROT</name>
<dbReference type="RefSeq" id="WP_150063092.1">
    <property type="nucleotide sequence ID" value="NZ_JACHII010000004.1"/>
</dbReference>
<feature type="binding site" evidence="10">
    <location>
        <position position="144"/>
    </location>
    <ligand>
        <name>[2Fe-2S] cluster</name>
        <dbReference type="ChEBI" id="CHEBI:190135"/>
    </ligand>
</feature>
<dbReference type="GO" id="GO:0046872">
    <property type="term" value="F:metal ion binding"/>
    <property type="evidence" value="ECO:0007669"/>
    <property type="project" value="UniProtKB-KW"/>
</dbReference>
<evidence type="ECO:0000256" key="9">
    <source>
        <dbReference type="ARBA" id="ARBA00047712"/>
    </source>
</evidence>
<organism evidence="12 13">
    <name type="scientific">Roseospira marina</name>
    <dbReference type="NCBI Taxonomy" id="140057"/>
    <lineage>
        <taxon>Bacteria</taxon>
        <taxon>Pseudomonadati</taxon>
        <taxon>Pseudomonadota</taxon>
        <taxon>Alphaproteobacteria</taxon>
        <taxon>Rhodospirillales</taxon>
        <taxon>Rhodospirillaceae</taxon>
        <taxon>Roseospira</taxon>
    </lineage>
</organism>
<dbReference type="GO" id="GO:0022890">
    <property type="term" value="F:inorganic cation transmembrane transporter activity"/>
    <property type="evidence" value="ECO:0007669"/>
    <property type="project" value="UniProtKB-ARBA"/>
</dbReference>
<evidence type="ECO:0000313" key="13">
    <source>
        <dbReference type="Proteomes" id="UP000324065"/>
    </source>
</evidence>
<keyword evidence="3 10" id="KW-0479">Metal-binding</keyword>
<dbReference type="NCBIfam" id="TIGR01958">
    <property type="entry name" value="nuoE_fam"/>
    <property type="match status" value="1"/>
</dbReference>
<gene>
    <name evidence="12" type="ORF">F1188_14175</name>
</gene>
<evidence type="ECO:0000256" key="1">
    <source>
        <dbReference type="ARBA" id="ARBA00010643"/>
    </source>
</evidence>
<evidence type="ECO:0000256" key="11">
    <source>
        <dbReference type="SAM" id="MobiDB-lite"/>
    </source>
</evidence>
<evidence type="ECO:0000256" key="2">
    <source>
        <dbReference type="ARBA" id="ARBA00022714"/>
    </source>
</evidence>
<dbReference type="GO" id="GO:0022804">
    <property type="term" value="F:active transmembrane transporter activity"/>
    <property type="evidence" value="ECO:0007669"/>
    <property type="project" value="UniProtKB-ARBA"/>
</dbReference>
<sequence>MSAETTPTAPARDETPFAFSEASLEEARRILAKYPEGRARSGILPLLDLAQRQHGWVSQSVVEAVAEMTGAPPIRVWEVATFYTMYNKAPIGRAHVEICTNLPCWLRGSDEIMRAARDVFGVGFGETSADGAATVSSAECLGACVNAPMVQIGDDYYEDLDYDSAVALFTAIKEGRPVKAGSQIDRQCSAPQGTPTSLTTDPTTDEGGRWIAPESPAASSGTA</sequence>
<feature type="binding site" evidence="10">
    <location>
        <position position="99"/>
    </location>
    <ligand>
        <name>[2Fe-2S] cluster</name>
        <dbReference type="ChEBI" id="CHEBI:190135"/>
    </ligand>
</feature>
<dbReference type="GO" id="GO:1902494">
    <property type="term" value="C:catalytic complex"/>
    <property type="evidence" value="ECO:0007669"/>
    <property type="project" value="UniProtKB-ARBA"/>
</dbReference>
<dbReference type="GO" id="GO:0098662">
    <property type="term" value="P:inorganic cation transmembrane transport"/>
    <property type="evidence" value="ECO:0007669"/>
    <property type="project" value="UniProtKB-ARBA"/>
</dbReference>
<feature type="binding site" evidence="10">
    <location>
        <position position="140"/>
    </location>
    <ligand>
        <name>[2Fe-2S] cluster</name>
        <dbReference type="ChEBI" id="CHEBI:190135"/>
    </ligand>
</feature>
<dbReference type="Gene3D" id="1.10.10.1590">
    <property type="entry name" value="NADH-quinone oxidoreductase subunit E"/>
    <property type="match status" value="1"/>
</dbReference>
<dbReference type="InterPro" id="IPR041921">
    <property type="entry name" value="NuoE_N"/>
</dbReference>
<dbReference type="CDD" id="cd03064">
    <property type="entry name" value="TRX_Fd_NuoE"/>
    <property type="match status" value="1"/>
</dbReference>
<dbReference type="Pfam" id="PF01257">
    <property type="entry name" value="2Fe-2S_thioredx"/>
    <property type="match status" value="1"/>
</dbReference>
<dbReference type="OrthoDB" id="9807941at2"/>
<dbReference type="SUPFAM" id="SSF52833">
    <property type="entry name" value="Thioredoxin-like"/>
    <property type="match status" value="1"/>
</dbReference>
<dbReference type="AlphaFoldDB" id="A0A5M6I923"/>
<comment type="cofactor">
    <cofactor evidence="10">
        <name>[2Fe-2S] cluster</name>
        <dbReference type="ChEBI" id="CHEBI:190135"/>
    </cofactor>
    <text evidence="10">Binds 1 [2Fe-2S] cluster.</text>
</comment>
<accession>A0A5M6I923</accession>
<feature type="binding site" evidence="10">
    <location>
        <position position="104"/>
    </location>
    <ligand>
        <name>[2Fe-2S] cluster</name>
        <dbReference type="ChEBI" id="CHEBI:190135"/>
    </ligand>
</feature>
<dbReference type="GO" id="GO:0008324">
    <property type="term" value="F:monoatomic cation transmembrane transporter activity"/>
    <property type="evidence" value="ECO:0007669"/>
    <property type="project" value="UniProtKB-ARBA"/>
</dbReference>
<dbReference type="InterPro" id="IPR042128">
    <property type="entry name" value="NuoE_dom"/>
</dbReference>
<dbReference type="GO" id="GO:0003954">
    <property type="term" value="F:NADH dehydrogenase activity"/>
    <property type="evidence" value="ECO:0007669"/>
    <property type="project" value="TreeGrafter"/>
</dbReference>
<evidence type="ECO:0000256" key="7">
    <source>
        <dbReference type="ARBA" id="ARBA00023027"/>
    </source>
</evidence>
<comment type="cofactor">
    <cofactor evidence="8">
        <name>[2Fe-2S] cluster</name>
        <dbReference type="ChEBI" id="CHEBI:190135"/>
    </cofactor>
</comment>
<evidence type="ECO:0000256" key="5">
    <source>
        <dbReference type="ARBA" id="ARBA00023004"/>
    </source>
</evidence>
<dbReference type="FunFam" id="3.40.30.10:FF:000022">
    <property type="entry name" value="NADH dehydrogenase flavoprotein 2, mitochondrial"/>
    <property type="match status" value="1"/>
</dbReference>
<dbReference type="GO" id="GO:0031967">
    <property type="term" value="C:organelle envelope"/>
    <property type="evidence" value="ECO:0007669"/>
    <property type="project" value="UniProtKB-ARBA"/>
</dbReference>
<keyword evidence="4" id="KW-1278">Translocase</keyword>
<dbReference type="InterPro" id="IPR036249">
    <property type="entry name" value="Thioredoxin-like_sf"/>
</dbReference>
<reference evidence="12 13" key="1">
    <citation type="submission" date="2019-09" db="EMBL/GenBank/DDBJ databases">
        <title>Genome sequence of Roseospira marina, one of the more divergent members of the non-sulfur purple photosynthetic bacterial family, the Rhodospirillaceae.</title>
        <authorList>
            <person name="Meyer T."/>
            <person name="Kyndt J."/>
        </authorList>
    </citation>
    <scope>NUCLEOTIDE SEQUENCE [LARGE SCALE GENOMIC DNA]</scope>
    <source>
        <strain evidence="12 13">DSM 15113</strain>
    </source>
</reference>
<keyword evidence="5 10" id="KW-0408">Iron</keyword>
<proteinExistence type="inferred from homology"/>
<dbReference type="GO" id="GO:0098796">
    <property type="term" value="C:membrane protein complex"/>
    <property type="evidence" value="ECO:0007669"/>
    <property type="project" value="UniProtKB-ARBA"/>
</dbReference>
<feature type="compositionally biased region" description="Polar residues" evidence="11">
    <location>
        <begin position="184"/>
        <end position="193"/>
    </location>
</feature>
<dbReference type="EMBL" id="VWPJ01000014">
    <property type="protein sequence ID" value="KAA5604760.1"/>
    <property type="molecule type" value="Genomic_DNA"/>
</dbReference>
<evidence type="ECO:0000256" key="10">
    <source>
        <dbReference type="PIRSR" id="PIRSR000216-1"/>
    </source>
</evidence>
<comment type="caution">
    <text evidence="12">The sequence shown here is derived from an EMBL/GenBank/DDBJ whole genome shotgun (WGS) entry which is preliminary data.</text>
</comment>
<keyword evidence="13" id="KW-1185">Reference proteome</keyword>
<evidence type="ECO:0000256" key="8">
    <source>
        <dbReference type="ARBA" id="ARBA00034078"/>
    </source>
</evidence>
<feature type="region of interest" description="Disordered" evidence="11">
    <location>
        <begin position="180"/>
        <end position="223"/>
    </location>
</feature>
<evidence type="ECO:0000256" key="3">
    <source>
        <dbReference type="ARBA" id="ARBA00022723"/>
    </source>
</evidence>
<dbReference type="PIRSF" id="PIRSF000216">
    <property type="entry name" value="NADH_DH_24kDa"/>
    <property type="match status" value="1"/>
</dbReference>
<keyword evidence="6 10" id="KW-0411">Iron-sulfur</keyword>
<evidence type="ECO:0000313" key="12">
    <source>
        <dbReference type="EMBL" id="KAA5604760.1"/>
    </source>
</evidence>
<dbReference type="InterPro" id="IPR002023">
    <property type="entry name" value="NuoE-like"/>
</dbReference>
<protein>
    <submittedName>
        <fullName evidence="12">NAD(P)H-dependent oxidoreductase subunit E</fullName>
    </submittedName>
</protein>
<keyword evidence="7" id="KW-0520">NAD</keyword>
<dbReference type="FunFam" id="1.10.10.1590:FF:000001">
    <property type="entry name" value="NADH-quinone oxidoreductase subunit E"/>
    <property type="match status" value="1"/>
</dbReference>
<dbReference type="Gene3D" id="3.40.30.10">
    <property type="entry name" value="Glutaredoxin"/>
    <property type="match status" value="1"/>
</dbReference>
<comment type="similarity">
    <text evidence="1">Belongs to the complex I 24 kDa subunit family.</text>
</comment>
<keyword evidence="2 10" id="KW-0001">2Fe-2S</keyword>
<dbReference type="GO" id="GO:0031090">
    <property type="term" value="C:organelle membrane"/>
    <property type="evidence" value="ECO:0007669"/>
    <property type="project" value="UniProtKB-ARBA"/>
</dbReference>
<dbReference type="PANTHER" id="PTHR10371:SF3">
    <property type="entry name" value="NADH DEHYDROGENASE [UBIQUINONE] FLAVOPROTEIN 2, MITOCHONDRIAL"/>
    <property type="match status" value="1"/>
</dbReference>